<dbReference type="EMBL" id="KQ981744">
    <property type="protein sequence ID" value="KYN36468.1"/>
    <property type="molecule type" value="Genomic_DNA"/>
</dbReference>
<gene>
    <name evidence="1" type="ORF">ALC56_09429</name>
</gene>
<reference evidence="1 2" key="1">
    <citation type="submission" date="2016-03" db="EMBL/GenBank/DDBJ databases">
        <title>Trachymyrmex septentrionalis WGS genome.</title>
        <authorList>
            <person name="Nygaard S."/>
            <person name="Hu H."/>
            <person name="Boomsma J."/>
            <person name="Zhang G."/>
        </authorList>
    </citation>
    <scope>NUCLEOTIDE SEQUENCE [LARGE SCALE GENOMIC DNA]</scope>
    <source>
        <strain evidence="1">Tsep2-gDNA-1</strain>
        <tissue evidence="1">Whole body</tissue>
    </source>
</reference>
<name>A0A195F7Q3_9HYME</name>
<organism evidence="1 2">
    <name type="scientific">Trachymyrmex septentrionalis</name>
    <dbReference type="NCBI Taxonomy" id="34720"/>
    <lineage>
        <taxon>Eukaryota</taxon>
        <taxon>Metazoa</taxon>
        <taxon>Ecdysozoa</taxon>
        <taxon>Arthropoda</taxon>
        <taxon>Hexapoda</taxon>
        <taxon>Insecta</taxon>
        <taxon>Pterygota</taxon>
        <taxon>Neoptera</taxon>
        <taxon>Endopterygota</taxon>
        <taxon>Hymenoptera</taxon>
        <taxon>Apocrita</taxon>
        <taxon>Aculeata</taxon>
        <taxon>Formicoidea</taxon>
        <taxon>Formicidae</taxon>
        <taxon>Myrmicinae</taxon>
        <taxon>Trachymyrmex</taxon>
    </lineage>
</organism>
<proteinExistence type="predicted"/>
<keyword evidence="2" id="KW-1185">Reference proteome</keyword>
<evidence type="ECO:0000313" key="2">
    <source>
        <dbReference type="Proteomes" id="UP000078541"/>
    </source>
</evidence>
<evidence type="ECO:0000313" key="1">
    <source>
        <dbReference type="EMBL" id="KYN36468.1"/>
    </source>
</evidence>
<protein>
    <submittedName>
        <fullName evidence="1">Uncharacterized protein</fullName>
    </submittedName>
</protein>
<sequence length="197" mass="22227">MQGDSPLDPPPIFKNRRCDIAVSFYEKRFYARYRILDKMTTTSVTLCRCLEADIGMLRAHMGDDYLPPDFGIAELSMRNFVVNRLWAELCVLPYIKVFIPSAVLHGDVLKDKLKRNVKPFTVLFDKISLSRCRATVLPSIVQDETRVFSSSTIEKLVFIAPLRPGLNHRCSHNFVVSSLGTAHPIPSQAADLLSNIS</sequence>
<dbReference type="AlphaFoldDB" id="A0A195F7Q3"/>
<dbReference type="Proteomes" id="UP000078541">
    <property type="component" value="Unassembled WGS sequence"/>
</dbReference>
<accession>A0A195F7Q3</accession>